<comment type="similarity">
    <text evidence="4 11">Belongs to the MoeA family.</text>
</comment>
<dbReference type="GO" id="GO:0005829">
    <property type="term" value="C:cytosol"/>
    <property type="evidence" value="ECO:0007669"/>
    <property type="project" value="TreeGrafter"/>
</dbReference>
<keyword evidence="6 11" id="KW-0808">Transferase</keyword>
<dbReference type="EC" id="2.10.1.1" evidence="11"/>
<dbReference type="SUPFAM" id="SSF53218">
    <property type="entry name" value="Molybdenum cofactor biosynthesis proteins"/>
    <property type="match status" value="1"/>
</dbReference>
<evidence type="ECO:0000256" key="11">
    <source>
        <dbReference type="RuleBase" id="RU365090"/>
    </source>
</evidence>
<evidence type="ECO:0000313" key="15">
    <source>
        <dbReference type="Proteomes" id="UP000245639"/>
    </source>
</evidence>
<dbReference type="InterPro" id="IPR038987">
    <property type="entry name" value="MoeA-like"/>
</dbReference>
<dbReference type="PANTHER" id="PTHR10192">
    <property type="entry name" value="MOLYBDOPTERIN BIOSYNTHESIS PROTEIN"/>
    <property type="match status" value="1"/>
</dbReference>
<comment type="catalytic activity">
    <reaction evidence="10">
        <text>adenylyl-molybdopterin + molybdate = Mo-molybdopterin + AMP + H(+)</text>
        <dbReference type="Rhea" id="RHEA:35047"/>
        <dbReference type="ChEBI" id="CHEBI:15378"/>
        <dbReference type="ChEBI" id="CHEBI:36264"/>
        <dbReference type="ChEBI" id="CHEBI:62727"/>
        <dbReference type="ChEBI" id="CHEBI:71302"/>
        <dbReference type="ChEBI" id="CHEBI:456215"/>
        <dbReference type="EC" id="2.10.1.1"/>
    </reaction>
</comment>
<evidence type="ECO:0000256" key="8">
    <source>
        <dbReference type="ARBA" id="ARBA00022842"/>
    </source>
</evidence>
<dbReference type="GO" id="GO:0061599">
    <property type="term" value="F:molybdopterin molybdotransferase activity"/>
    <property type="evidence" value="ECO:0007669"/>
    <property type="project" value="UniProtKB-UniRule"/>
</dbReference>
<dbReference type="Proteomes" id="UP000245639">
    <property type="component" value="Unassembled WGS sequence"/>
</dbReference>
<feature type="domain" description="MoaB/Mog" evidence="13">
    <location>
        <begin position="215"/>
        <end position="360"/>
    </location>
</feature>
<dbReference type="CDD" id="cd00887">
    <property type="entry name" value="MoeA"/>
    <property type="match status" value="1"/>
</dbReference>
<dbReference type="SMART" id="SM00852">
    <property type="entry name" value="MoCF_biosynth"/>
    <property type="match status" value="1"/>
</dbReference>
<reference evidence="14 15" key="1">
    <citation type="submission" date="2018-04" db="EMBL/GenBank/DDBJ databases">
        <title>Genomic Encyclopedia of Type Strains, Phase IV (KMG-IV): sequencing the most valuable type-strain genomes for metagenomic binning, comparative biology and taxonomic classification.</title>
        <authorList>
            <person name="Goeker M."/>
        </authorList>
    </citation>
    <scope>NUCLEOTIDE SEQUENCE [LARGE SCALE GENOMIC DNA]</scope>
    <source>
        <strain evidence="14 15">DSM 45771</strain>
    </source>
</reference>
<dbReference type="InterPro" id="IPR036688">
    <property type="entry name" value="MoeA_C_domain_IV_sf"/>
</dbReference>
<organism evidence="14 15">
    <name type="scientific">Actinomycetospora cinnamomea</name>
    <dbReference type="NCBI Taxonomy" id="663609"/>
    <lineage>
        <taxon>Bacteria</taxon>
        <taxon>Bacillati</taxon>
        <taxon>Actinomycetota</taxon>
        <taxon>Actinomycetes</taxon>
        <taxon>Pseudonocardiales</taxon>
        <taxon>Pseudonocardiaceae</taxon>
        <taxon>Actinomycetospora</taxon>
    </lineage>
</organism>
<comment type="function">
    <text evidence="2 11">Catalyzes the insertion of molybdate into adenylated molybdopterin with the concomitant release of AMP.</text>
</comment>
<dbReference type="InterPro" id="IPR036425">
    <property type="entry name" value="MoaB/Mog-like_dom_sf"/>
</dbReference>
<dbReference type="SUPFAM" id="SSF63867">
    <property type="entry name" value="MoeA C-terminal domain-like"/>
    <property type="match status" value="1"/>
</dbReference>
<gene>
    <name evidence="14" type="ORF">C8D89_102234</name>
</gene>
<feature type="compositionally biased region" description="Basic and acidic residues" evidence="12">
    <location>
        <begin position="8"/>
        <end position="37"/>
    </location>
</feature>
<dbReference type="NCBIfam" id="NF045515">
    <property type="entry name" value="Glp_gephyrin"/>
    <property type="match status" value="1"/>
</dbReference>
<dbReference type="FunFam" id="2.170.190.11:FF:000004">
    <property type="entry name" value="Molybdopterin molybdenumtransferase"/>
    <property type="match status" value="1"/>
</dbReference>
<evidence type="ECO:0000256" key="4">
    <source>
        <dbReference type="ARBA" id="ARBA00010763"/>
    </source>
</evidence>
<dbReference type="InterPro" id="IPR005110">
    <property type="entry name" value="MoeA_linker/N"/>
</dbReference>
<evidence type="ECO:0000256" key="3">
    <source>
        <dbReference type="ARBA" id="ARBA00005046"/>
    </source>
</evidence>
<comment type="pathway">
    <text evidence="3 11">Cofactor biosynthesis; molybdopterin biosynthesis.</text>
</comment>
<comment type="caution">
    <text evidence="14">The sequence shown here is derived from an EMBL/GenBank/DDBJ whole genome shotgun (WGS) entry which is preliminary data.</text>
</comment>
<dbReference type="PANTHER" id="PTHR10192:SF5">
    <property type="entry name" value="GEPHYRIN"/>
    <property type="match status" value="1"/>
</dbReference>
<keyword evidence="9 11" id="KW-0501">Molybdenum cofactor biosynthesis</keyword>
<dbReference type="InterPro" id="IPR001453">
    <property type="entry name" value="MoaB/Mog_dom"/>
</dbReference>
<evidence type="ECO:0000313" key="14">
    <source>
        <dbReference type="EMBL" id="PVZ13084.1"/>
    </source>
</evidence>
<dbReference type="Gene3D" id="2.40.340.10">
    <property type="entry name" value="MoeA, C-terminal, domain IV"/>
    <property type="match status" value="1"/>
</dbReference>
<keyword evidence="8 11" id="KW-0460">Magnesium</keyword>
<dbReference type="InterPro" id="IPR005111">
    <property type="entry name" value="MoeA_C_domain_IV"/>
</dbReference>
<dbReference type="InterPro" id="IPR036135">
    <property type="entry name" value="MoeA_linker/N_sf"/>
</dbReference>
<dbReference type="Pfam" id="PF00994">
    <property type="entry name" value="MoCF_biosynth"/>
    <property type="match status" value="1"/>
</dbReference>
<comment type="cofactor">
    <cofactor evidence="1 11">
        <name>Mg(2+)</name>
        <dbReference type="ChEBI" id="CHEBI:18420"/>
    </cofactor>
</comment>
<keyword evidence="15" id="KW-1185">Reference proteome</keyword>
<evidence type="ECO:0000256" key="9">
    <source>
        <dbReference type="ARBA" id="ARBA00023150"/>
    </source>
</evidence>
<dbReference type="EMBL" id="QEKW01000002">
    <property type="protein sequence ID" value="PVZ13084.1"/>
    <property type="molecule type" value="Genomic_DNA"/>
</dbReference>
<sequence>MRAVTGHGETERGHQDHGHGRSHGHDHGHGHGHDHGDPSAMRPVAEHAAAVAALLAPQPVETVELAAALGRVLAEDLASPVPLPPFSNSAMDGYAVRAADLDAVPVELPVAADVPAGRTDGPPLQPGTAHRIMTGAPLPEGADAVVQVEWTDAGTERVRIDRAVAEGQNVRRAGEDVTEGRVVLGAGTLLGPAQLGLAAAVGAGALPVRRRPRVLVLSTGSELVAPGEPLRHGQIHESNGPMLTAAVTDAGGSAELLRFVPDDVAAFTRTLDDALAAHADDPVDLVLTSGGVSAGAYEVVKDAFTGRGVEFSKVAMQPGMPQGLGRHRGPTGEVAVVTLPGNPVSSLVSFEVFVRPALRAAAGHPQAARPRVRARLAEPLDSPAGRRQFRRGSVDAVAGTVTPVGGPGSHLLAALARADCLIVVDEETTHLEAGETVEVWLLDG</sequence>
<feature type="region of interest" description="Disordered" evidence="12">
    <location>
        <begin position="1"/>
        <end position="40"/>
    </location>
</feature>
<dbReference type="UniPathway" id="UPA00344"/>
<evidence type="ECO:0000256" key="2">
    <source>
        <dbReference type="ARBA" id="ARBA00002901"/>
    </source>
</evidence>
<keyword evidence="7 11" id="KW-0479">Metal-binding</keyword>
<dbReference type="Gene3D" id="3.90.105.10">
    <property type="entry name" value="Molybdopterin biosynthesis moea protein, domain 2"/>
    <property type="match status" value="1"/>
</dbReference>
<accession>A0A2U1FLN0</accession>
<dbReference type="SUPFAM" id="SSF63882">
    <property type="entry name" value="MoeA N-terminal region -like"/>
    <property type="match status" value="1"/>
</dbReference>
<evidence type="ECO:0000256" key="1">
    <source>
        <dbReference type="ARBA" id="ARBA00001946"/>
    </source>
</evidence>
<evidence type="ECO:0000256" key="5">
    <source>
        <dbReference type="ARBA" id="ARBA00022505"/>
    </source>
</evidence>
<protein>
    <recommendedName>
        <fullName evidence="11">Molybdopterin molybdenumtransferase</fullName>
        <ecNumber evidence="11">2.10.1.1</ecNumber>
    </recommendedName>
</protein>
<evidence type="ECO:0000259" key="13">
    <source>
        <dbReference type="SMART" id="SM00852"/>
    </source>
</evidence>
<keyword evidence="5 11" id="KW-0500">Molybdenum</keyword>
<dbReference type="Pfam" id="PF03454">
    <property type="entry name" value="MoeA_C"/>
    <property type="match status" value="1"/>
</dbReference>
<evidence type="ECO:0000256" key="7">
    <source>
        <dbReference type="ARBA" id="ARBA00022723"/>
    </source>
</evidence>
<dbReference type="Gene3D" id="3.40.980.10">
    <property type="entry name" value="MoaB/Mog-like domain"/>
    <property type="match status" value="1"/>
</dbReference>
<evidence type="ECO:0000256" key="12">
    <source>
        <dbReference type="SAM" id="MobiDB-lite"/>
    </source>
</evidence>
<proteinExistence type="inferred from homology"/>
<dbReference type="GO" id="GO:0046872">
    <property type="term" value="F:metal ion binding"/>
    <property type="evidence" value="ECO:0007669"/>
    <property type="project" value="UniProtKB-UniRule"/>
</dbReference>
<dbReference type="GO" id="GO:0006777">
    <property type="term" value="P:Mo-molybdopterin cofactor biosynthetic process"/>
    <property type="evidence" value="ECO:0007669"/>
    <property type="project" value="UniProtKB-UniRule"/>
</dbReference>
<name>A0A2U1FLN0_9PSEU</name>
<dbReference type="Pfam" id="PF03453">
    <property type="entry name" value="MoeA_N"/>
    <property type="match status" value="1"/>
</dbReference>
<evidence type="ECO:0000256" key="10">
    <source>
        <dbReference type="ARBA" id="ARBA00047317"/>
    </source>
</evidence>
<evidence type="ECO:0000256" key="6">
    <source>
        <dbReference type="ARBA" id="ARBA00022679"/>
    </source>
</evidence>
<dbReference type="Gene3D" id="2.170.190.11">
    <property type="entry name" value="Molybdopterin biosynthesis moea protein, domain 3"/>
    <property type="match status" value="1"/>
</dbReference>
<dbReference type="NCBIfam" id="TIGR00177">
    <property type="entry name" value="molyb_syn"/>
    <property type="match status" value="1"/>
</dbReference>
<dbReference type="FunFam" id="3.40.980.10:FF:000004">
    <property type="entry name" value="Molybdopterin molybdenumtransferase"/>
    <property type="match status" value="1"/>
</dbReference>
<dbReference type="AlphaFoldDB" id="A0A2U1FLN0"/>